<dbReference type="SUPFAM" id="SSF56731">
    <property type="entry name" value="DNA primase core"/>
    <property type="match status" value="1"/>
</dbReference>
<dbReference type="InterPro" id="IPR016136">
    <property type="entry name" value="DNA_helicase_N/primase_C"/>
</dbReference>
<dbReference type="PANTHER" id="PTHR30313">
    <property type="entry name" value="DNA PRIMASE"/>
    <property type="match status" value="1"/>
</dbReference>
<dbReference type="Gene3D" id="1.10.860.10">
    <property type="entry name" value="DNAb Helicase, Chain A"/>
    <property type="match status" value="1"/>
</dbReference>
<keyword evidence="6 12" id="KW-0479">Metal-binding</keyword>
<comment type="cofactor">
    <cofactor evidence="12 13">
        <name>Zn(2+)</name>
        <dbReference type="ChEBI" id="CHEBI:29105"/>
    </cofactor>
    <text evidence="12 13">Binds 1 zinc ion per monomer.</text>
</comment>
<dbReference type="RefSeq" id="WP_345316841.1">
    <property type="nucleotide sequence ID" value="NZ_BAABLF010000012.1"/>
</dbReference>
<dbReference type="SMART" id="SM00400">
    <property type="entry name" value="ZnF_CHCC"/>
    <property type="match status" value="1"/>
</dbReference>
<evidence type="ECO:0000313" key="16">
    <source>
        <dbReference type="EMBL" id="GAA5191721.1"/>
    </source>
</evidence>
<comment type="subunit">
    <text evidence="12">Monomer. Interacts with DnaB.</text>
</comment>
<sequence length="586" mass="66066">MAGRIARDFIDQLLSRVDIVELVDGRVKLKKAGKNYHACCPFHNEKTPSFTVSQDKQFYHCFGCGAHGNAIDFMMEYERLEFPDAIEELAGQAGMEVVREASHEPRRHAPNTTPRPKDGSDDHYSLMQWAARYYQQQLRQHSEKERVIQYLKGRGLDGETVQKFGIGFAPPGWDTLMGQKRGDNRAIHLLTECGMLIEKEGSNRKYDRFRDRLMFPILDRRGRVIAFGGRVLGEGTPKYLNSPETPIFHKSHELYGLYQVRQAHRSPERVLVVEGYMDVVALGQHGIDYAVASLGTSTTADHIQLLMRTAQSEVVCCYDGDRAGRDAAWRALETAMPLLKSGKALKFMFLPDGEDPDSLVQQEGKTAFEARIQAAMPLSDYLFGHLREQADLSSNEGKARFIAEIKPLIEQISDDVLQETLLQRLETELGWGARKHFAQPKRTVGQRPLAQAQRGRGTPVRQAIALLLSEPGLGYGLAPQTAVSKLELKGMPLLRSLLELCRDQHLTTAQLLERFRGEPEYDVLRKLAGTQFEVEHNKGQVFADLLKGFNRQILDQMASALQAKSTLSKDELVQLHQLLKALRAFD</sequence>
<keyword evidence="3 12" id="KW-0808">Transferase</keyword>
<dbReference type="Pfam" id="PF01807">
    <property type="entry name" value="Zn_ribbon_DnaG"/>
    <property type="match status" value="1"/>
</dbReference>
<evidence type="ECO:0000256" key="14">
    <source>
        <dbReference type="SAM" id="MobiDB-lite"/>
    </source>
</evidence>
<dbReference type="InterPro" id="IPR036977">
    <property type="entry name" value="DNA_primase_Znf_CHC2"/>
</dbReference>
<keyword evidence="8 12" id="KW-0862">Zinc</keyword>
<dbReference type="NCBIfam" id="TIGR01391">
    <property type="entry name" value="dnaG"/>
    <property type="match status" value="1"/>
</dbReference>
<dbReference type="InterPro" id="IPR037068">
    <property type="entry name" value="DNA_primase_core_N_sf"/>
</dbReference>
<dbReference type="Gene3D" id="3.90.980.10">
    <property type="entry name" value="DNA primase, catalytic core, N-terminal domain"/>
    <property type="match status" value="1"/>
</dbReference>
<keyword evidence="5 12" id="KW-0235">DNA replication</keyword>
<dbReference type="InterPro" id="IPR050219">
    <property type="entry name" value="DnaG_primase"/>
</dbReference>
<evidence type="ECO:0000256" key="5">
    <source>
        <dbReference type="ARBA" id="ARBA00022705"/>
    </source>
</evidence>
<keyword evidence="11 12" id="KW-0804">Transcription</keyword>
<keyword evidence="1 12" id="KW-0240">DNA-directed RNA polymerase</keyword>
<dbReference type="SMART" id="SM00493">
    <property type="entry name" value="TOPRIM"/>
    <property type="match status" value="1"/>
</dbReference>
<dbReference type="InterPro" id="IPR013173">
    <property type="entry name" value="DNA_primase_DnaG_DnaB-bd_dom"/>
</dbReference>
<name>A0ABP9S731_9GAMM</name>
<dbReference type="PIRSF" id="PIRSF002811">
    <property type="entry name" value="DnaG"/>
    <property type="match status" value="1"/>
</dbReference>
<dbReference type="Pfam" id="PF13155">
    <property type="entry name" value="Toprim_2"/>
    <property type="match status" value="1"/>
</dbReference>
<feature type="region of interest" description="Disordered" evidence="14">
    <location>
        <begin position="99"/>
        <end position="121"/>
    </location>
</feature>
<evidence type="ECO:0000256" key="6">
    <source>
        <dbReference type="ARBA" id="ARBA00022723"/>
    </source>
</evidence>
<dbReference type="InterPro" id="IPR030846">
    <property type="entry name" value="DnaG_bac"/>
</dbReference>
<keyword evidence="2 12" id="KW-0639">Primosome</keyword>
<dbReference type="InterPro" id="IPR006171">
    <property type="entry name" value="TOPRIM_dom"/>
</dbReference>
<evidence type="ECO:0000313" key="17">
    <source>
        <dbReference type="Proteomes" id="UP001501600"/>
    </source>
</evidence>
<dbReference type="Pfam" id="PF08275">
    <property type="entry name" value="DNAG_N"/>
    <property type="match status" value="1"/>
</dbReference>
<evidence type="ECO:0000256" key="2">
    <source>
        <dbReference type="ARBA" id="ARBA00022515"/>
    </source>
</evidence>
<keyword evidence="10 12" id="KW-0238">DNA-binding</keyword>
<dbReference type="Gene3D" id="1.20.50.20">
    <property type="entry name" value="DnaG, RNA polymerase domain, helical bundle"/>
    <property type="match status" value="1"/>
</dbReference>
<dbReference type="InterPro" id="IPR002694">
    <property type="entry name" value="Znf_CHC2"/>
</dbReference>
<evidence type="ECO:0000256" key="4">
    <source>
        <dbReference type="ARBA" id="ARBA00022695"/>
    </source>
</evidence>
<dbReference type="InterPro" id="IPR006295">
    <property type="entry name" value="DNA_primase_DnaG"/>
</dbReference>
<evidence type="ECO:0000259" key="15">
    <source>
        <dbReference type="PROSITE" id="PS50880"/>
    </source>
</evidence>
<comment type="domain">
    <text evidence="12">Contains an N-terminal zinc-binding domain, a central core domain that contains the primase activity, and a C-terminal DnaB-binding domain.</text>
</comment>
<dbReference type="SMART" id="SM00766">
    <property type="entry name" value="DnaG_DnaB_bind"/>
    <property type="match status" value="1"/>
</dbReference>
<dbReference type="SUPFAM" id="SSF117023">
    <property type="entry name" value="DNA primase DnaG, C-terminal domain"/>
    <property type="match status" value="1"/>
</dbReference>
<dbReference type="Gene3D" id="3.40.1360.10">
    <property type="match status" value="1"/>
</dbReference>
<dbReference type="InterPro" id="IPR019475">
    <property type="entry name" value="DNA_primase_DnaB-bd"/>
</dbReference>
<feature type="zinc finger region" description="CHC2-type" evidence="12">
    <location>
        <begin position="40"/>
        <end position="64"/>
    </location>
</feature>
<dbReference type="PROSITE" id="PS50880">
    <property type="entry name" value="TOPRIM"/>
    <property type="match status" value="1"/>
</dbReference>
<evidence type="ECO:0000256" key="12">
    <source>
        <dbReference type="HAMAP-Rule" id="MF_00974"/>
    </source>
</evidence>
<comment type="function">
    <text evidence="12 13">RNA polymerase that catalyzes the synthesis of short RNA molecules used as primers for DNA polymerase during DNA replication.</text>
</comment>
<evidence type="ECO:0000256" key="10">
    <source>
        <dbReference type="ARBA" id="ARBA00023125"/>
    </source>
</evidence>
<dbReference type="EMBL" id="BAABLF010000012">
    <property type="protein sequence ID" value="GAA5191721.1"/>
    <property type="molecule type" value="Genomic_DNA"/>
</dbReference>
<evidence type="ECO:0000256" key="13">
    <source>
        <dbReference type="PIRNR" id="PIRNR002811"/>
    </source>
</evidence>
<dbReference type="Proteomes" id="UP001501600">
    <property type="component" value="Unassembled WGS sequence"/>
</dbReference>
<keyword evidence="17" id="KW-1185">Reference proteome</keyword>
<keyword evidence="9" id="KW-0460">Magnesium</keyword>
<dbReference type="Gene3D" id="3.90.580.10">
    <property type="entry name" value="Zinc finger, CHC2-type domain"/>
    <property type="match status" value="1"/>
</dbReference>
<evidence type="ECO:0000256" key="1">
    <source>
        <dbReference type="ARBA" id="ARBA00022478"/>
    </source>
</evidence>
<comment type="similarity">
    <text evidence="12 13">Belongs to the DnaG primase family.</text>
</comment>
<dbReference type="CDD" id="cd03364">
    <property type="entry name" value="TOPRIM_DnaG_primases"/>
    <property type="match status" value="1"/>
</dbReference>
<dbReference type="HAMAP" id="MF_00974">
    <property type="entry name" value="DNA_primase_DnaG"/>
    <property type="match status" value="1"/>
</dbReference>
<dbReference type="InterPro" id="IPR013264">
    <property type="entry name" value="DNAG_N"/>
</dbReference>
<evidence type="ECO:0000256" key="11">
    <source>
        <dbReference type="ARBA" id="ARBA00023163"/>
    </source>
</evidence>
<dbReference type="PANTHER" id="PTHR30313:SF2">
    <property type="entry name" value="DNA PRIMASE"/>
    <property type="match status" value="1"/>
</dbReference>
<dbReference type="Pfam" id="PF08278">
    <property type="entry name" value="DnaG_DnaB_bind"/>
    <property type="match status" value="1"/>
</dbReference>
<gene>
    <name evidence="12 16" type="primary">dnaG</name>
    <name evidence="16" type="ORF">GCM10025772_19240</name>
</gene>
<dbReference type="InterPro" id="IPR034151">
    <property type="entry name" value="TOPRIM_DnaG_bac"/>
</dbReference>
<feature type="domain" description="Toprim" evidence="15">
    <location>
        <begin position="268"/>
        <end position="351"/>
    </location>
</feature>
<comment type="catalytic activity">
    <reaction evidence="12">
        <text>ssDNA + n NTP = ssDNA/pppN(pN)n-1 hybrid + (n-1) diphosphate.</text>
        <dbReference type="EC" id="2.7.7.101"/>
    </reaction>
</comment>
<keyword evidence="7 12" id="KW-0863">Zinc-finger</keyword>
<dbReference type="Pfam" id="PF10410">
    <property type="entry name" value="DnaB_bind"/>
    <property type="match status" value="1"/>
</dbReference>
<protein>
    <recommendedName>
        <fullName evidence="12 13">DNA primase</fullName>
        <ecNumber evidence="12">2.7.7.101</ecNumber>
    </recommendedName>
</protein>
<dbReference type="EC" id="2.7.7.101" evidence="12"/>
<comment type="caution">
    <text evidence="16">The sequence shown here is derived from an EMBL/GenBank/DDBJ whole genome shotgun (WGS) entry which is preliminary data.</text>
</comment>
<accession>A0ABP9S731</accession>
<evidence type="ECO:0000256" key="9">
    <source>
        <dbReference type="ARBA" id="ARBA00022842"/>
    </source>
</evidence>
<evidence type="ECO:0000256" key="7">
    <source>
        <dbReference type="ARBA" id="ARBA00022771"/>
    </source>
</evidence>
<evidence type="ECO:0000256" key="3">
    <source>
        <dbReference type="ARBA" id="ARBA00022679"/>
    </source>
</evidence>
<keyword evidence="4 12" id="KW-0548">Nucleotidyltransferase</keyword>
<organism evidence="16 17">
    <name type="scientific">Ferrimonas gelatinilytica</name>
    <dbReference type="NCBI Taxonomy" id="1255257"/>
    <lineage>
        <taxon>Bacteria</taxon>
        <taxon>Pseudomonadati</taxon>
        <taxon>Pseudomonadota</taxon>
        <taxon>Gammaproteobacteria</taxon>
        <taxon>Alteromonadales</taxon>
        <taxon>Ferrimonadaceae</taxon>
        <taxon>Ferrimonas</taxon>
    </lineage>
</organism>
<reference evidence="17" key="1">
    <citation type="journal article" date="2019" name="Int. J. Syst. Evol. Microbiol.">
        <title>The Global Catalogue of Microorganisms (GCM) 10K type strain sequencing project: providing services to taxonomists for standard genome sequencing and annotation.</title>
        <authorList>
            <consortium name="The Broad Institute Genomics Platform"/>
            <consortium name="The Broad Institute Genome Sequencing Center for Infectious Disease"/>
            <person name="Wu L."/>
            <person name="Ma J."/>
        </authorList>
    </citation>
    <scope>NUCLEOTIDE SEQUENCE [LARGE SCALE GENOMIC DNA]</scope>
    <source>
        <strain evidence="17">JCM 18720</strain>
    </source>
</reference>
<proteinExistence type="inferred from homology"/>
<dbReference type="SUPFAM" id="SSF57783">
    <property type="entry name" value="Zinc beta-ribbon"/>
    <property type="match status" value="1"/>
</dbReference>
<evidence type="ECO:0000256" key="8">
    <source>
        <dbReference type="ARBA" id="ARBA00022833"/>
    </source>
</evidence>